<evidence type="ECO:0008006" key="4">
    <source>
        <dbReference type="Google" id="ProtNLM"/>
    </source>
</evidence>
<dbReference type="Proteomes" id="UP001376459">
    <property type="component" value="Unassembled WGS sequence"/>
</dbReference>
<protein>
    <recommendedName>
        <fullName evidence="4">Phage tail protein</fullName>
    </recommendedName>
</protein>
<evidence type="ECO:0000256" key="1">
    <source>
        <dbReference type="SAM" id="MobiDB-lite"/>
    </source>
</evidence>
<evidence type="ECO:0000313" key="3">
    <source>
        <dbReference type="Proteomes" id="UP001376459"/>
    </source>
</evidence>
<sequence>MTEVIAGQTVALLSQWYDFEGGTLTDLDATPTIGVTHIGTGSAALAATSSGVTHPGTGSYGYAWTPSSSLTPGDYLATWSGLSSGSPVTAAETVTVTAPAAADDTNTSPAGVFYATREDVMRALDSKLTARNAGQIDRALESASRDVEDLCHRKFFPVQATRYFDWPDVQYRPSWRLWLDDNELISLTTLTSGGVTIPSTDYFLEPNRSGPPFNRLEIDLDSSAAYGGGDTHQRNIAVTGLWGYRNTETQVGALVEALDASETAVDVNGAASAALGVGSVLRVDSERMLVTGRRMLDTGQNVGGSGLTAQQNSVTLAVSDGTAFAVDEILLVESERMLIVDIASNNLTVKRAWDGSVLAAHAAAVDIYAARTLTVQRGALGTTAATHSNGATVNRWDPPGPVRLLTIAEAINTVTMEQAGYSKVLRSGEAGGSSERNRDQKGIERLRQQVYNSHGRKARVRAV</sequence>
<organism evidence="2 3">
    <name type="scientific">Streptomyces machairae</name>
    <dbReference type="NCBI Taxonomy" id="3134109"/>
    <lineage>
        <taxon>Bacteria</taxon>
        <taxon>Bacillati</taxon>
        <taxon>Actinomycetota</taxon>
        <taxon>Actinomycetes</taxon>
        <taxon>Kitasatosporales</taxon>
        <taxon>Streptomycetaceae</taxon>
        <taxon>Streptomyces</taxon>
    </lineage>
</organism>
<keyword evidence="3" id="KW-1185">Reference proteome</keyword>
<accession>A0ABU8USJ6</accession>
<feature type="region of interest" description="Disordered" evidence="1">
    <location>
        <begin position="425"/>
        <end position="444"/>
    </location>
</feature>
<name>A0ABU8USJ6_9ACTN</name>
<comment type="caution">
    <text evidence="2">The sequence shown here is derived from an EMBL/GenBank/DDBJ whole genome shotgun (WGS) entry which is preliminary data.</text>
</comment>
<dbReference type="EMBL" id="JBBKAK010000001">
    <property type="protein sequence ID" value="MEJ8671865.1"/>
    <property type="molecule type" value="Genomic_DNA"/>
</dbReference>
<proteinExistence type="predicted"/>
<evidence type="ECO:0000313" key="2">
    <source>
        <dbReference type="EMBL" id="MEJ8671865.1"/>
    </source>
</evidence>
<feature type="compositionally biased region" description="Basic and acidic residues" evidence="1">
    <location>
        <begin position="435"/>
        <end position="444"/>
    </location>
</feature>
<gene>
    <name evidence="2" type="ORF">WKI71_36530</name>
</gene>
<reference evidence="2 3" key="1">
    <citation type="submission" date="2024-03" db="EMBL/GenBank/DDBJ databases">
        <title>Novel Streptomyces species of biotechnological and ecological value are a feature of Machair soil.</title>
        <authorList>
            <person name="Prole J.R."/>
            <person name="Goodfellow M."/>
            <person name="Allenby N."/>
            <person name="Ward A.C."/>
        </authorList>
    </citation>
    <scope>NUCLEOTIDE SEQUENCE [LARGE SCALE GENOMIC DNA]</scope>
    <source>
        <strain evidence="2 3">MS1.AVA.1</strain>
    </source>
</reference>